<evidence type="ECO:0000313" key="1">
    <source>
        <dbReference type="EMBL" id="HJG90509.1"/>
    </source>
</evidence>
<organism evidence="1 2">
    <name type="scientific">Brachybacterium massiliense</name>
    <dbReference type="NCBI Taxonomy" id="1755098"/>
    <lineage>
        <taxon>Bacteria</taxon>
        <taxon>Bacillati</taxon>
        <taxon>Actinomycetota</taxon>
        <taxon>Actinomycetes</taxon>
        <taxon>Micrococcales</taxon>
        <taxon>Dermabacteraceae</taxon>
        <taxon>Brachybacterium</taxon>
    </lineage>
</organism>
<reference evidence="1" key="1">
    <citation type="journal article" date="2021" name="PeerJ">
        <title>Extensive microbial diversity within the chicken gut microbiome revealed by metagenomics and culture.</title>
        <authorList>
            <person name="Gilroy R."/>
            <person name="Ravi A."/>
            <person name="Getino M."/>
            <person name="Pursley I."/>
            <person name="Horton D.L."/>
            <person name="Alikhan N.F."/>
            <person name="Baker D."/>
            <person name="Gharbi K."/>
            <person name="Hall N."/>
            <person name="Watson M."/>
            <person name="Adriaenssens E.M."/>
            <person name="Foster-Nyarko E."/>
            <person name="Jarju S."/>
            <person name="Secka A."/>
            <person name="Antonio M."/>
            <person name="Oren A."/>
            <person name="Chaudhuri R.R."/>
            <person name="La Ragione R."/>
            <person name="Hildebrand F."/>
            <person name="Pallen M.J."/>
        </authorList>
    </citation>
    <scope>NUCLEOTIDE SEQUENCE</scope>
    <source>
        <strain evidence="1">ChiGjej5B5-22894</strain>
    </source>
</reference>
<reference evidence="1" key="2">
    <citation type="submission" date="2021-09" db="EMBL/GenBank/DDBJ databases">
        <authorList>
            <person name="Gilroy R."/>
        </authorList>
    </citation>
    <scope>NUCLEOTIDE SEQUENCE</scope>
    <source>
        <strain evidence="1">ChiGjej5B5-22894</strain>
    </source>
</reference>
<comment type="caution">
    <text evidence="1">The sequence shown here is derived from an EMBL/GenBank/DDBJ whole genome shotgun (WGS) entry which is preliminary data.</text>
</comment>
<evidence type="ECO:0000313" key="2">
    <source>
        <dbReference type="Proteomes" id="UP000742460"/>
    </source>
</evidence>
<gene>
    <name evidence="1" type="ORF">K8V81_02160</name>
</gene>
<proteinExistence type="predicted"/>
<name>A0A921MTX4_9MICO</name>
<dbReference type="EMBL" id="DYUE01000057">
    <property type="protein sequence ID" value="HJG90509.1"/>
    <property type="molecule type" value="Genomic_DNA"/>
</dbReference>
<dbReference type="AlphaFoldDB" id="A0A921MTX4"/>
<sequence>MLGERVDGVEPGDLRAGDRIVGAGGADLSVAVDGVTDATSESVELAIEGLMCASKCRWGC</sequence>
<dbReference type="Proteomes" id="UP000742460">
    <property type="component" value="Unassembled WGS sequence"/>
</dbReference>
<protein>
    <submittedName>
        <fullName evidence="1">Uncharacterized protein</fullName>
    </submittedName>
</protein>
<accession>A0A921MTX4</accession>